<keyword evidence="1" id="KW-0472">Membrane</keyword>
<evidence type="ECO:0000313" key="3">
    <source>
        <dbReference type="Proteomes" id="UP000533598"/>
    </source>
</evidence>
<comment type="caution">
    <text evidence="2">The sequence shown here is derived from an EMBL/GenBank/DDBJ whole genome shotgun (WGS) entry which is preliminary data.</text>
</comment>
<proteinExistence type="predicted"/>
<gene>
    <name evidence="2" type="ORF">HNR67_007963</name>
</gene>
<protein>
    <submittedName>
        <fullName evidence="2">Uncharacterized protein</fullName>
    </submittedName>
</protein>
<keyword evidence="1" id="KW-0812">Transmembrane</keyword>
<dbReference type="Proteomes" id="UP000533598">
    <property type="component" value="Unassembled WGS sequence"/>
</dbReference>
<dbReference type="EMBL" id="JACHMH010000001">
    <property type="protein sequence ID" value="MBB4681845.1"/>
    <property type="molecule type" value="Genomic_DNA"/>
</dbReference>
<dbReference type="AlphaFoldDB" id="A0A7W7FY94"/>
<name>A0A7W7FY94_9PSEU</name>
<keyword evidence="1" id="KW-1133">Transmembrane helix</keyword>
<sequence>MSPELRDVIVAAGFITGFLVLGLIAWWSVRFQPGWPASGVHSRRELLARATEFRFPVWPEDADEDLTELAVMVTRCDTDDADGPCWAVRHNSASFDRMGNGLWEKGVVKWTPELGRRFRFSRGEAIQIATTVVAPLVREFWEDSIAKADPEGTDENSTS</sequence>
<dbReference type="RefSeq" id="WP_185008722.1">
    <property type="nucleotide sequence ID" value="NZ_BAAAUI010000084.1"/>
</dbReference>
<keyword evidence="3" id="KW-1185">Reference proteome</keyword>
<evidence type="ECO:0000313" key="2">
    <source>
        <dbReference type="EMBL" id="MBB4681845.1"/>
    </source>
</evidence>
<feature type="transmembrane region" description="Helical" evidence="1">
    <location>
        <begin position="7"/>
        <end position="29"/>
    </location>
</feature>
<accession>A0A7W7FY94</accession>
<organism evidence="2 3">
    <name type="scientific">Crossiella cryophila</name>
    <dbReference type="NCBI Taxonomy" id="43355"/>
    <lineage>
        <taxon>Bacteria</taxon>
        <taxon>Bacillati</taxon>
        <taxon>Actinomycetota</taxon>
        <taxon>Actinomycetes</taxon>
        <taxon>Pseudonocardiales</taxon>
        <taxon>Pseudonocardiaceae</taxon>
        <taxon>Crossiella</taxon>
    </lineage>
</organism>
<evidence type="ECO:0000256" key="1">
    <source>
        <dbReference type="SAM" id="Phobius"/>
    </source>
</evidence>
<reference evidence="2 3" key="1">
    <citation type="submission" date="2020-08" db="EMBL/GenBank/DDBJ databases">
        <title>Sequencing the genomes of 1000 actinobacteria strains.</title>
        <authorList>
            <person name="Klenk H.-P."/>
        </authorList>
    </citation>
    <scope>NUCLEOTIDE SEQUENCE [LARGE SCALE GENOMIC DNA]</scope>
    <source>
        <strain evidence="2 3">DSM 44230</strain>
    </source>
</reference>